<feature type="compositionally biased region" description="Basic residues" evidence="5">
    <location>
        <begin position="1"/>
        <end position="11"/>
    </location>
</feature>
<evidence type="ECO:0000256" key="6">
    <source>
        <dbReference type="SAM" id="Phobius"/>
    </source>
</evidence>
<dbReference type="AlphaFoldDB" id="A0A2P4ZCV8"/>
<proteinExistence type="predicted"/>
<evidence type="ECO:0000256" key="1">
    <source>
        <dbReference type="ARBA" id="ARBA00004141"/>
    </source>
</evidence>
<gene>
    <name evidence="8" type="ORF">TGAM01_v208975</name>
</gene>
<evidence type="ECO:0000313" key="9">
    <source>
        <dbReference type="Proteomes" id="UP000054821"/>
    </source>
</evidence>
<dbReference type="GeneID" id="29987502"/>
<dbReference type="Gene3D" id="1.20.1250.20">
    <property type="entry name" value="MFS general substrate transporter like domains"/>
    <property type="match status" value="1"/>
</dbReference>
<keyword evidence="9" id="KW-1185">Reference proteome</keyword>
<evidence type="ECO:0000256" key="2">
    <source>
        <dbReference type="ARBA" id="ARBA00022692"/>
    </source>
</evidence>
<feature type="transmembrane region" description="Helical" evidence="6">
    <location>
        <begin position="304"/>
        <end position="328"/>
    </location>
</feature>
<comment type="caution">
    <text evidence="8">The sequence shown here is derived from an EMBL/GenBank/DDBJ whole genome shotgun (WGS) entry which is preliminary data.</text>
</comment>
<dbReference type="SUPFAM" id="SSF103473">
    <property type="entry name" value="MFS general substrate transporter"/>
    <property type="match status" value="1"/>
</dbReference>
<dbReference type="RefSeq" id="XP_018659406.1">
    <property type="nucleotide sequence ID" value="XM_018807419.1"/>
</dbReference>
<feature type="transmembrane region" description="Helical" evidence="6">
    <location>
        <begin position="388"/>
        <end position="407"/>
    </location>
</feature>
<protein>
    <recommendedName>
        <fullName evidence="7">Major facilitator superfamily (MFS) profile domain-containing protein</fullName>
    </recommendedName>
</protein>
<feature type="region of interest" description="Disordered" evidence="5">
    <location>
        <begin position="1"/>
        <end position="33"/>
    </location>
</feature>
<feature type="transmembrane region" description="Helical" evidence="6">
    <location>
        <begin position="107"/>
        <end position="125"/>
    </location>
</feature>
<dbReference type="Proteomes" id="UP000054821">
    <property type="component" value="Unassembled WGS sequence"/>
</dbReference>
<feature type="transmembrane region" description="Helical" evidence="6">
    <location>
        <begin position="137"/>
        <end position="159"/>
    </location>
</feature>
<reference evidence="8 9" key="1">
    <citation type="journal article" date="2016" name="Genome Announc.">
        <title>Draft Whole-Genome Sequence of Trichoderma gamsii T6085, a Promising Biocontrol Agent of Fusarium Head Blight on Wheat.</title>
        <authorList>
            <person name="Baroncelli R."/>
            <person name="Zapparata A."/>
            <person name="Piaggeschi G."/>
            <person name="Sarrocco S."/>
            <person name="Vannacci G."/>
        </authorList>
    </citation>
    <scope>NUCLEOTIDE SEQUENCE [LARGE SCALE GENOMIC DNA]</scope>
    <source>
        <strain evidence="8 9">T6085</strain>
    </source>
</reference>
<dbReference type="PANTHER" id="PTHR23502:SF49">
    <property type="entry name" value="MAJOR FACILITATOR SUPERFAMILY (MFS) PROFILE DOMAIN-CONTAINING PROTEIN"/>
    <property type="match status" value="1"/>
</dbReference>
<dbReference type="GO" id="GO:0005886">
    <property type="term" value="C:plasma membrane"/>
    <property type="evidence" value="ECO:0007669"/>
    <property type="project" value="TreeGrafter"/>
</dbReference>
<comment type="subcellular location">
    <subcellularLocation>
        <location evidence="1">Membrane</location>
        <topology evidence="1">Multi-pass membrane protein</topology>
    </subcellularLocation>
</comment>
<dbReference type="PROSITE" id="PS50850">
    <property type="entry name" value="MFS"/>
    <property type="match status" value="1"/>
</dbReference>
<evidence type="ECO:0000256" key="4">
    <source>
        <dbReference type="ARBA" id="ARBA00023136"/>
    </source>
</evidence>
<feature type="transmembrane region" description="Helical" evidence="6">
    <location>
        <begin position="197"/>
        <end position="218"/>
    </location>
</feature>
<dbReference type="Pfam" id="PF07690">
    <property type="entry name" value="MFS_1"/>
    <property type="match status" value="1"/>
</dbReference>
<accession>A0A2P4ZCV8</accession>
<dbReference type="EMBL" id="JPDN02000041">
    <property type="protein sequence ID" value="PON22101.1"/>
    <property type="molecule type" value="Genomic_DNA"/>
</dbReference>
<sequence length="429" mass="47694">MTSQRQKRRGHVHENGATDNPIPSEAQTVDLEKVQSKAATEADRIAFQVKWDENDSKNPKNWSPYFKLWMTFMMGLLAFTGSVGSAITNPAEEALVKHFNISSEVTVLTMSLFILGFAFGPMFWAPISEAYGRKWSMLPPVFILGLFSIGSATSESVAALFATRFLGGFFGSAPISNVAAVLGDFYTPESRGTAMSFYAICVVGGPTLSPVIGAAITANKHMGWRWTEYLESIIAFFAVALAFFTLPETYGPVLLKRKAKHLREITGDGRWWHPHESERINLRNVVTKHFSRPLRKFFSEISMLLTEPIVTCVALYASFVYSLMFLMLEVFPIVFREERGFGPVVASLPSLGLFVGVLCASCLNILFQPMYIKAVRKNKGRAVPEARSPPMLVGGILFTTGIFWFGWTAEPSHPWILPVVASSYVYSVY</sequence>
<organism evidence="8 9">
    <name type="scientific">Trichoderma gamsii</name>
    <dbReference type="NCBI Taxonomy" id="398673"/>
    <lineage>
        <taxon>Eukaryota</taxon>
        <taxon>Fungi</taxon>
        <taxon>Dikarya</taxon>
        <taxon>Ascomycota</taxon>
        <taxon>Pezizomycotina</taxon>
        <taxon>Sordariomycetes</taxon>
        <taxon>Hypocreomycetidae</taxon>
        <taxon>Hypocreales</taxon>
        <taxon>Hypocreaceae</taxon>
        <taxon>Trichoderma</taxon>
    </lineage>
</organism>
<keyword evidence="3 6" id="KW-1133">Transmembrane helix</keyword>
<dbReference type="GO" id="GO:0022857">
    <property type="term" value="F:transmembrane transporter activity"/>
    <property type="evidence" value="ECO:0007669"/>
    <property type="project" value="InterPro"/>
</dbReference>
<dbReference type="InterPro" id="IPR036259">
    <property type="entry name" value="MFS_trans_sf"/>
</dbReference>
<evidence type="ECO:0000256" key="5">
    <source>
        <dbReference type="SAM" id="MobiDB-lite"/>
    </source>
</evidence>
<name>A0A2P4ZCV8_9HYPO</name>
<dbReference type="PANTHER" id="PTHR23502">
    <property type="entry name" value="MAJOR FACILITATOR SUPERFAMILY"/>
    <property type="match status" value="1"/>
</dbReference>
<dbReference type="InterPro" id="IPR011701">
    <property type="entry name" value="MFS"/>
</dbReference>
<feature type="transmembrane region" description="Helical" evidence="6">
    <location>
        <begin position="233"/>
        <end position="255"/>
    </location>
</feature>
<evidence type="ECO:0000256" key="3">
    <source>
        <dbReference type="ARBA" id="ARBA00022989"/>
    </source>
</evidence>
<feature type="domain" description="Major facilitator superfamily (MFS) profile" evidence="7">
    <location>
        <begin position="70"/>
        <end position="429"/>
    </location>
</feature>
<dbReference type="InterPro" id="IPR020846">
    <property type="entry name" value="MFS_dom"/>
</dbReference>
<feature type="transmembrane region" description="Helical" evidence="6">
    <location>
        <begin position="348"/>
        <end position="367"/>
    </location>
</feature>
<feature type="transmembrane region" description="Helical" evidence="6">
    <location>
        <begin position="66"/>
        <end position="87"/>
    </location>
</feature>
<keyword evidence="4 6" id="KW-0472">Membrane</keyword>
<evidence type="ECO:0000313" key="8">
    <source>
        <dbReference type="EMBL" id="PON22101.1"/>
    </source>
</evidence>
<dbReference type="STRING" id="398673.A0A2P4ZCV8"/>
<feature type="transmembrane region" description="Helical" evidence="6">
    <location>
        <begin position="165"/>
        <end position="185"/>
    </location>
</feature>
<keyword evidence="2 6" id="KW-0812">Transmembrane</keyword>
<evidence type="ECO:0000259" key="7">
    <source>
        <dbReference type="PROSITE" id="PS50850"/>
    </source>
</evidence>